<dbReference type="VEuPathDB" id="ToxoDB:EPH_0062450"/>
<reference evidence="1" key="2">
    <citation type="submission" date="2013-10" db="EMBL/GenBank/DDBJ databases">
        <authorList>
            <person name="Aslett M."/>
        </authorList>
    </citation>
    <scope>NUCLEOTIDE SEQUENCE [LARGE SCALE GENOMIC DNA]</scope>
    <source>
        <strain evidence="1">Houghton</strain>
    </source>
</reference>
<dbReference type="OrthoDB" id="2186662at2759"/>
<accession>U6H198</accession>
<keyword evidence="2" id="KW-1185">Reference proteome</keyword>
<evidence type="ECO:0000313" key="2">
    <source>
        <dbReference type="Proteomes" id="UP000018201"/>
    </source>
</evidence>
<name>U6H198_9EIME</name>
<dbReference type="AlphaFoldDB" id="U6H198"/>
<gene>
    <name evidence="1" type="ORF">EPH_0062450</name>
</gene>
<sequence>MPPQPLPSSSSEASQYNCEEVTAAEEWSFLGETDIIERVVKELLEVELTEKAAELYRHVGQWTKALHLFQ</sequence>
<dbReference type="Proteomes" id="UP000018201">
    <property type="component" value="Unassembled WGS sequence"/>
</dbReference>
<reference evidence="1" key="1">
    <citation type="submission" date="2013-10" db="EMBL/GenBank/DDBJ databases">
        <title>Genomic analysis of the causative agents of coccidiosis in chickens.</title>
        <authorList>
            <person name="Reid A.J."/>
            <person name="Blake D."/>
            <person name="Billington K."/>
            <person name="Browne H."/>
            <person name="Dunn M."/>
            <person name="Hung S."/>
            <person name="Kawahara F."/>
            <person name="Miranda-Saavedra D."/>
            <person name="Mourier T."/>
            <person name="Nagra H."/>
            <person name="Otto T.D."/>
            <person name="Rawlings N."/>
            <person name="Sanchez A."/>
            <person name="Sanders M."/>
            <person name="Subramaniam C."/>
            <person name="Tay Y."/>
            <person name="Dear P."/>
            <person name="Doerig C."/>
            <person name="Gruber A."/>
            <person name="Parkinson J."/>
            <person name="Shirley M."/>
            <person name="Wan K.L."/>
            <person name="Berriman M."/>
            <person name="Tomley F."/>
            <person name="Pain A."/>
        </authorList>
    </citation>
    <scope>NUCLEOTIDE SEQUENCE [LARGE SCALE GENOMIC DNA]</scope>
    <source>
        <strain evidence="1">Houghton</strain>
    </source>
</reference>
<evidence type="ECO:0000313" key="1">
    <source>
        <dbReference type="EMBL" id="CDI85253.1"/>
    </source>
</evidence>
<dbReference type="EMBL" id="HG693597">
    <property type="protein sequence ID" value="CDI85253.1"/>
    <property type="molecule type" value="Genomic_DNA"/>
</dbReference>
<proteinExistence type="predicted"/>
<protein>
    <submittedName>
        <fullName evidence="1">Selective LIM-binding factor, putative</fullName>
    </submittedName>
</protein>
<organism evidence="1 2">
    <name type="scientific">Eimeria praecox</name>
    <dbReference type="NCBI Taxonomy" id="51316"/>
    <lineage>
        <taxon>Eukaryota</taxon>
        <taxon>Sar</taxon>
        <taxon>Alveolata</taxon>
        <taxon>Apicomplexa</taxon>
        <taxon>Conoidasida</taxon>
        <taxon>Coccidia</taxon>
        <taxon>Eucoccidiorida</taxon>
        <taxon>Eimeriorina</taxon>
        <taxon>Eimeriidae</taxon>
        <taxon>Eimeria</taxon>
    </lineage>
</organism>